<evidence type="ECO:0000256" key="1">
    <source>
        <dbReference type="ARBA" id="ARBA00004167"/>
    </source>
</evidence>
<dbReference type="GO" id="GO:0097347">
    <property type="term" value="C:TAM protein secretion complex"/>
    <property type="evidence" value="ECO:0007669"/>
    <property type="project" value="TreeGrafter"/>
</dbReference>
<dbReference type="Pfam" id="PF04357">
    <property type="entry name" value="TamB"/>
    <property type="match status" value="1"/>
</dbReference>
<dbReference type="PANTHER" id="PTHR36985">
    <property type="entry name" value="TRANSLOCATION AND ASSEMBLY MODULE SUBUNIT TAMB"/>
    <property type="match status" value="1"/>
</dbReference>
<keyword evidence="3" id="KW-1133">Transmembrane helix</keyword>
<organism evidence="6 7">
    <name type="scientific">Vibrio cholerae</name>
    <dbReference type="NCBI Taxonomy" id="666"/>
    <lineage>
        <taxon>Bacteria</taxon>
        <taxon>Pseudomonadati</taxon>
        <taxon>Pseudomonadota</taxon>
        <taxon>Gammaproteobacteria</taxon>
        <taxon>Vibrionales</taxon>
        <taxon>Vibrionaceae</taxon>
        <taxon>Vibrio</taxon>
    </lineage>
</organism>
<gene>
    <name evidence="6" type="ORF">ERS013200_02370</name>
</gene>
<evidence type="ECO:0000313" key="6">
    <source>
        <dbReference type="EMBL" id="CSC82480.1"/>
    </source>
</evidence>
<protein>
    <submittedName>
        <fullName evidence="6">Uncharacterized protein YtfN</fullName>
    </submittedName>
</protein>
<keyword evidence="4" id="KW-0472">Membrane</keyword>
<dbReference type="Proteomes" id="UP000041770">
    <property type="component" value="Unassembled WGS sequence"/>
</dbReference>
<name>A0A655ZT09_VIBCL</name>
<accession>A0A655ZT09</accession>
<evidence type="ECO:0000313" key="7">
    <source>
        <dbReference type="Proteomes" id="UP000041770"/>
    </source>
</evidence>
<dbReference type="GO" id="GO:0009306">
    <property type="term" value="P:protein secretion"/>
    <property type="evidence" value="ECO:0007669"/>
    <property type="project" value="InterPro"/>
</dbReference>
<dbReference type="AlphaFoldDB" id="A0A655ZT09"/>
<feature type="domain" description="Translocation and assembly module TamB C-terminal" evidence="5">
    <location>
        <begin position="12"/>
        <end position="251"/>
    </location>
</feature>
<evidence type="ECO:0000259" key="5">
    <source>
        <dbReference type="Pfam" id="PF04357"/>
    </source>
</evidence>
<comment type="subcellular location">
    <subcellularLocation>
        <location evidence="1">Membrane</location>
        <topology evidence="1">Single-pass membrane protein</topology>
    </subcellularLocation>
</comment>
<sequence length="252" mass="27044">MLNADFEPLTDKERIPFSVESDVNVQIGDDFQLSAFGLQGNLVGRLNVAQKDKGPFILGEVNIRNGQYRSFGQDLQIKEGKILMNGPVDQPYLAITAIRNPNNTQDGVVAGVRVSGPSDEPSLTIFSEPAMPQANALSYLLRGQNIDGEAGGNAMTTTLIGLSLAQSGKLVGEIGQAFGVQDLQLDTAGSGDDSQVTVSGYILPGLQVKYGVGIFNSVGEFTVRYRLMQDLYLEAVSGVDSAVDLLYQFEFN</sequence>
<evidence type="ECO:0000256" key="2">
    <source>
        <dbReference type="ARBA" id="ARBA00022692"/>
    </source>
</evidence>
<dbReference type="InterPro" id="IPR007452">
    <property type="entry name" value="TamB_C"/>
</dbReference>
<proteinExistence type="predicted"/>
<dbReference type="EMBL" id="CWQY01000015">
    <property type="protein sequence ID" value="CSC82480.1"/>
    <property type="molecule type" value="Genomic_DNA"/>
</dbReference>
<dbReference type="PANTHER" id="PTHR36985:SF1">
    <property type="entry name" value="TRANSLOCATION AND ASSEMBLY MODULE SUBUNIT TAMB"/>
    <property type="match status" value="1"/>
</dbReference>
<evidence type="ECO:0000256" key="4">
    <source>
        <dbReference type="ARBA" id="ARBA00023136"/>
    </source>
</evidence>
<reference evidence="6 7" key="1">
    <citation type="submission" date="2015-07" db="EMBL/GenBank/DDBJ databases">
        <authorList>
            <consortium name="Pathogen Informatics"/>
        </authorList>
    </citation>
    <scope>NUCLEOTIDE SEQUENCE [LARGE SCALE GENOMIC DNA]</scope>
    <source>
        <strain evidence="6 7">A316</strain>
    </source>
</reference>
<evidence type="ECO:0000256" key="3">
    <source>
        <dbReference type="ARBA" id="ARBA00022989"/>
    </source>
</evidence>
<keyword evidence="2" id="KW-0812">Transmembrane</keyword>
<dbReference type="GO" id="GO:0005886">
    <property type="term" value="C:plasma membrane"/>
    <property type="evidence" value="ECO:0007669"/>
    <property type="project" value="InterPro"/>
</dbReference>